<dbReference type="Proteomes" id="UP000547879">
    <property type="component" value="Unassembled WGS sequence"/>
</dbReference>
<reference evidence="1 2" key="1">
    <citation type="submission" date="2020-08" db="EMBL/GenBank/DDBJ databases">
        <title>Genomic Encyclopedia of Type Strains, Phase IV (KMG-IV): sequencing the most valuable type-strain genomes for metagenomic binning, comparative biology and taxonomic classification.</title>
        <authorList>
            <person name="Goeker M."/>
        </authorList>
    </citation>
    <scope>NUCLEOTIDE SEQUENCE [LARGE SCALE GENOMIC DNA]</scope>
    <source>
        <strain evidence="1 2">DSM 100734</strain>
    </source>
</reference>
<keyword evidence="2" id="KW-1185">Reference proteome</keyword>
<evidence type="ECO:0000313" key="2">
    <source>
        <dbReference type="Proteomes" id="UP000547879"/>
    </source>
</evidence>
<organism evidence="1 2">
    <name type="scientific">Rhizobium wenxiniae</name>
    <dbReference type="NCBI Taxonomy" id="1737357"/>
    <lineage>
        <taxon>Bacteria</taxon>
        <taxon>Pseudomonadati</taxon>
        <taxon>Pseudomonadota</taxon>
        <taxon>Alphaproteobacteria</taxon>
        <taxon>Hyphomicrobiales</taxon>
        <taxon>Rhizobiaceae</taxon>
        <taxon>Rhizobium/Agrobacterium group</taxon>
        <taxon>Rhizobium</taxon>
    </lineage>
</organism>
<gene>
    <name evidence="1" type="ORF">HNQ72_005429</name>
</gene>
<comment type="caution">
    <text evidence="1">The sequence shown here is derived from an EMBL/GenBank/DDBJ whole genome shotgun (WGS) entry which is preliminary data.</text>
</comment>
<accession>A0A7X0D3L5</accession>
<name>A0A7X0D3L5_9HYPH</name>
<evidence type="ECO:0000313" key="1">
    <source>
        <dbReference type="EMBL" id="MBB6165581.1"/>
    </source>
</evidence>
<dbReference type="EMBL" id="JACHEG010000010">
    <property type="protein sequence ID" value="MBB6165581.1"/>
    <property type="molecule type" value="Genomic_DNA"/>
</dbReference>
<protein>
    <submittedName>
        <fullName evidence="1">Uncharacterized protein</fullName>
    </submittedName>
</protein>
<sequence>MDKGTVRRRIAAFTRFSSKVKKMDALDSDHMIEID</sequence>
<dbReference type="AlphaFoldDB" id="A0A7X0D3L5"/>
<proteinExistence type="predicted"/>